<dbReference type="Proteomes" id="UP001501585">
    <property type="component" value="Unassembled WGS sequence"/>
</dbReference>
<dbReference type="Gene3D" id="1.20.120.1870">
    <property type="entry name" value="Fic/DOC protein, Fido domain"/>
    <property type="match status" value="1"/>
</dbReference>
<dbReference type="Pfam" id="PF02661">
    <property type="entry name" value="Fic"/>
    <property type="match status" value="1"/>
</dbReference>
<sequence>MLPQVPLCCPEIAVQASCRGELNTSLILRQNNQGQATVRDYGLLESAVHRPQSSSFGVEHHPGLFEKAAALMHSLARNHTFVDGNKRAAGNCTAVFLGINGAPLVSPLDEDRAEQFVLDVNTGALDDIEAIAAALCPFHLVP</sequence>
<dbReference type="EMBL" id="BAAAPC010000011">
    <property type="protein sequence ID" value="GAA2000344.1"/>
    <property type="molecule type" value="Genomic_DNA"/>
</dbReference>
<dbReference type="InterPro" id="IPR036597">
    <property type="entry name" value="Fido-like_dom_sf"/>
</dbReference>
<proteinExistence type="predicted"/>
<evidence type="ECO:0000259" key="1">
    <source>
        <dbReference type="PROSITE" id="PS51459"/>
    </source>
</evidence>
<dbReference type="RefSeq" id="WP_344101397.1">
    <property type="nucleotide sequence ID" value="NZ_BAAAPC010000011.1"/>
</dbReference>
<organism evidence="2 3">
    <name type="scientific">Nocardiopsis rhodophaea</name>
    <dbReference type="NCBI Taxonomy" id="280238"/>
    <lineage>
        <taxon>Bacteria</taxon>
        <taxon>Bacillati</taxon>
        <taxon>Actinomycetota</taxon>
        <taxon>Actinomycetes</taxon>
        <taxon>Streptosporangiales</taxon>
        <taxon>Nocardiopsidaceae</taxon>
        <taxon>Nocardiopsis</taxon>
    </lineage>
</organism>
<dbReference type="InterPro" id="IPR053737">
    <property type="entry name" value="Type_II_TA_Toxin"/>
</dbReference>
<protein>
    <recommendedName>
        <fullName evidence="1">Fido domain-containing protein</fullName>
    </recommendedName>
</protein>
<dbReference type="PANTHER" id="PTHR39426">
    <property type="entry name" value="HOMOLOGY TO DEATH-ON-CURING PROTEIN OF PHAGE P1"/>
    <property type="match status" value="1"/>
</dbReference>
<dbReference type="NCBIfam" id="TIGR01550">
    <property type="entry name" value="DOC_P1"/>
    <property type="match status" value="1"/>
</dbReference>
<gene>
    <name evidence="2" type="ORF">GCM10009799_29640</name>
</gene>
<reference evidence="2 3" key="1">
    <citation type="journal article" date="2019" name="Int. J. Syst. Evol. Microbiol.">
        <title>The Global Catalogue of Microorganisms (GCM) 10K type strain sequencing project: providing services to taxonomists for standard genome sequencing and annotation.</title>
        <authorList>
            <consortium name="The Broad Institute Genomics Platform"/>
            <consortium name="The Broad Institute Genome Sequencing Center for Infectious Disease"/>
            <person name="Wu L."/>
            <person name="Ma J."/>
        </authorList>
    </citation>
    <scope>NUCLEOTIDE SEQUENCE [LARGE SCALE GENOMIC DNA]</scope>
    <source>
        <strain evidence="2 3">JCM 15313</strain>
    </source>
</reference>
<evidence type="ECO:0000313" key="3">
    <source>
        <dbReference type="Proteomes" id="UP001501585"/>
    </source>
</evidence>
<comment type="caution">
    <text evidence="2">The sequence shown here is derived from an EMBL/GenBank/DDBJ whole genome shotgun (WGS) entry which is preliminary data.</text>
</comment>
<dbReference type="SUPFAM" id="SSF140931">
    <property type="entry name" value="Fic-like"/>
    <property type="match status" value="1"/>
</dbReference>
<dbReference type="InterPro" id="IPR006440">
    <property type="entry name" value="Doc"/>
</dbReference>
<dbReference type="InterPro" id="IPR003812">
    <property type="entry name" value="Fido"/>
</dbReference>
<dbReference type="PROSITE" id="PS51459">
    <property type="entry name" value="FIDO"/>
    <property type="match status" value="1"/>
</dbReference>
<keyword evidence="3" id="KW-1185">Reference proteome</keyword>
<dbReference type="PANTHER" id="PTHR39426:SF1">
    <property type="entry name" value="HOMOLOGY TO DEATH-ON-CURING PROTEIN OF PHAGE P1"/>
    <property type="match status" value="1"/>
</dbReference>
<feature type="domain" description="Fido" evidence="1">
    <location>
        <begin position="14"/>
        <end position="137"/>
    </location>
</feature>
<evidence type="ECO:0000313" key="2">
    <source>
        <dbReference type="EMBL" id="GAA2000344.1"/>
    </source>
</evidence>
<accession>A0ABN2T6T3</accession>
<name>A0ABN2T6T3_9ACTN</name>